<dbReference type="AlphaFoldDB" id="A0AAV3U7T2"/>
<evidence type="ECO:0000313" key="3">
    <source>
        <dbReference type="Proteomes" id="UP001409585"/>
    </source>
</evidence>
<sequence>MSLLLEALKKAALEKQEKNQLTSGNTALQTEEFKPEDLQLADSLGELSPEFEAAKQSVEESLNKAEGFTQRLTLAAQATQGTTRALSDTPQLDIDINHSESSLSLDPTEFEILEDLPQNTQTDVCEQSIGSELTSIAIEQHKFTVSEGELEGNVETEQESKQENTQFQVTQTDRKFEPNQDDAAQTVGGDSTDQDALAAVDDLERAGDAVEKPLPDHQDEFGNLDGVNPDPRQEKLARILQLTEHAETKRRQKKWLLSAAVVCALSGSVAYYSLERYKEISTSVLTPQLAIDSAAQNQNNESLVKPEITEPTQLKQQDVTFQESTVLESTRRESTQQESAHQQTNVQTAVVAEGDRPAIKQNTGKISHSLFDDRAPKRPATKAPAGAYQAHLARHHGIQLSATAVATSTQFNSKKSFTAAKDSTAISTVNLPASNAPQQTLADTISAGYLAWQQGNWTKAEQAYDYVLERAPTSRDALLGAAAVAQELGKEAKSLAYYQRRLEIAPKDEYALAGLLNLANVGVVNHRFESELNNLIAEYPSAAHLHFLKGSLYASKQQWYPSQQAFFNAWKLDGKNPDYAFNLAVSMDHLDLPSEALVYYRTAYELAQHNRHNFDTNHVQQRIEQLIELR</sequence>
<reference evidence="3" key="1">
    <citation type="journal article" date="2019" name="Int. J. Syst. Evol. Microbiol.">
        <title>The Global Catalogue of Microorganisms (GCM) 10K type strain sequencing project: providing services to taxonomists for standard genome sequencing and annotation.</title>
        <authorList>
            <consortium name="The Broad Institute Genomics Platform"/>
            <consortium name="The Broad Institute Genome Sequencing Center for Infectious Disease"/>
            <person name="Wu L."/>
            <person name="Ma J."/>
        </authorList>
    </citation>
    <scope>NUCLEOTIDE SEQUENCE [LARGE SCALE GENOMIC DNA]</scope>
    <source>
        <strain evidence="3">JCM 19134</strain>
    </source>
</reference>
<proteinExistence type="predicted"/>
<dbReference type="SUPFAM" id="SSF48452">
    <property type="entry name" value="TPR-like"/>
    <property type="match status" value="1"/>
</dbReference>
<dbReference type="Gene3D" id="1.25.40.10">
    <property type="entry name" value="Tetratricopeptide repeat domain"/>
    <property type="match status" value="2"/>
</dbReference>
<feature type="region of interest" description="Disordered" evidence="1">
    <location>
        <begin position="326"/>
        <end position="347"/>
    </location>
</feature>
<name>A0AAV3U7T2_9ALTE</name>
<dbReference type="EMBL" id="BAABLX010000073">
    <property type="protein sequence ID" value="GAA4956773.1"/>
    <property type="molecule type" value="Genomic_DNA"/>
</dbReference>
<organism evidence="2 3">
    <name type="scientific">Halioxenophilus aromaticivorans</name>
    <dbReference type="NCBI Taxonomy" id="1306992"/>
    <lineage>
        <taxon>Bacteria</taxon>
        <taxon>Pseudomonadati</taxon>
        <taxon>Pseudomonadota</taxon>
        <taxon>Gammaproteobacteria</taxon>
        <taxon>Alteromonadales</taxon>
        <taxon>Alteromonadaceae</taxon>
        <taxon>Halioxenophilus</taxon>
    </lineage>
</organism>
<dbReference type="RefSeq" id="WP_345426863.1">
    <property type="nucleotide sequence ID" value="NZ_AP031496.1"/>
</dbReference>
<protein>
    <recommendedName>
        <fullName evidence="4">Tetratricopeptide repeat protein</fullName>
    </recommendedName>
</protein>
<accession>A0AAV3U7T2</accession>
<dbReference type="InterPro" id="IPR019734">
    <property type="entry name" value="TPR_rpt"/>
</dbReference>
<evidence type="ECO:0000256" key="1">
    <source>
        <dbReference type="SAM" id="MobiDB-lite"/>
    </source>
</evidence>
<dbReference type="Proteomes" id="UP001409585">
    <property type="component" value="Unassembled WGS sequence"/>
</dbReference>
<comment type="caution">
    <text evidence="2">The sequence shown here is derived from an EMBL/GenBank/DDBJ whole genome shotgun (WGS) entry which is preliminary data.</text>
</comment>
<feature type="region of interest" description="Disordered" evidence="1">
    <location>
        <begin position="14"/>
        <end position="33"/>
    </location>
</feature>
<gene>
    <name evidence="2" type="ORF">GCM10025791_41420</name>
</gene>
<evidence type="ECO:0008006" key="4">
    <source>
        <dbReference type="Google" id="ProtNLM"/>
    </source>
</evidence>
<feature type="compositionally biased region" description="Polar residues" evidence="1">
    <location>
        <begin position="19"/>
        <end position="29"/>
    </location>
</feature>
<feature type="compositionally biased region" description="Polar residues" evidence="1">
    <location>
        <begin position="336"/>
        <end position="347"/>
    </location>
</feature>
<evidence type="ECO:0000313" key="2">
    <source>
        <dbReference type="EMBL" id="GAA4956773.1"/>
    </source>
</evidence>
<dbReference type="InterPro" id="IPR011990">
    <property type="entry name" value="TPR-like_helical_dom_sf"/>
</dbReference>
<keyword evidence="3" id="KW-1185">Reference proteome</keyword>
<dbReference type="SMART" id="SM00028">
    <property type="entry name" value="TPR"/>
    <property type="match status" value="4"/>
</dbReference>